<feature type="domain" description="Peptidase M24" evidence="5">
    <location>
        <begin position="149"/>
        <end position="350"/>
    </location>
</feature>
<dbReference type="Pfam" id="PF00557">
    <property type="entry name" value="Peptidase_M24"/>
    <property type="match status" value="1"/>
</dbReference>
<gene>
    <name evidence="7" type="ORF">HMPREF9498_01689</name>
</gene>
<dbReference type="Pfam" id="PF01321">
    <property type="entry name" value="Creatinase_N"/>
    <property type="match status" value="1"/>
</dbReference>
<dbReference type="Proteomes" id="UP000004846">
    <property type="component" value="Unassembled WGS sequence"/>
</dbReference>
<sequence length="367" mass="40873">MNQEKIADLKNWMHQEKIDFTYISDPGHIAYFSGYESEPHERVLALFIAADDQSFLFTPALEVEDAEKSSWTYPVYGYLDSENPWEKIAALLNKRTQGTPRFALEKQALSLARFDQLKTYFPASDFSHDVTPLIEKLQLIKTEPEIQRLLEAGSWADVAFEIGFKAIQAGVAEQEIVAEIEYQLKRQGIRSMSFDTLVLTGKNGASPHGVPGETKIEPHDLVLFDLGVVHNGYCSDATRTVSYLEPSDFQKEIYGIVLEAQLAATEAVKPGVTAGELDDIARGVITKAGYGEYFNHRLGHGIGTTVHEYPSLVHGNDLVIEEGMCFSIEPGIYIPGKVGVRIEDCLHVTKTGSEPFTKTTKELQIIQ</sequence>
<accession>A0A125W615</accession>
<dbReference type="HOGENOM" id="CLU_017266_4_2_9"/>
<comment type="similarity">
    <text evidence="2">Belongs to the peptidase M24B family.</text>
</comment>
<dbReference type="AlphaFoldDB" id="A0A125W615"/>
<dbReference type="GO" id="GO:0004177">
    <property type="term" value="F:aminopeptidase activity"/>
    <property type="evidence" value="ECO:0007669"/>
    <property type="project" value="UniProtKB-ARBA"/>
</dbReference>
<dbReference type="GO" id="GO:0008235">
    <property type="term" value="F:metalloexopeptidase activity"/>
    <property type="evidence" value="ECO:0007669"/>
    <property type="project" value="UniProtKB-ARBA"/>
</dbReference>
<evidence type="ECO:0000256" key="1">
    <source>
        <dbReference type="ARBA" id="ARBA00001936"/>
    </source>
</evidence>
<keyword evidence="4" id="KW-0464">Manganese</keyword>
<keyword evidence="3" id="KW-0378">Hydrolase</keyword>
<dbReference type="PANTHER" id="PTHR46112:SF10">
    <property type="entry name" value="DIPEPTIDASE YKVY-RELATED"/>
    <property type="match status" value="1"/>
</dbReference>
<reference evidence="7 8" key="1">
    <citation type="submission" date="2010-07" db="EMBL/GenBank/DDBJ databases">
        <authorList>
            <person name="Sid Ahmed O."/>
        </authorList>
    </citation>
    <scope>NUCLEOTIDE SEQUENCE [LARGE SCALE GENOMIC DNA]</scope>
    <source>
        <strain evidence="7 8">TX4248</strain>
    </source>
</reference>
<organism evidence="7 8">
    <name type="scientific">Enterococcus faecalis TX4248</name>
    <dbReference type="NCBI Taxonomy" id="749495"/>
    <lineage>
        <taxon>Bacteria</taxon>
        <taxon>Bacillati</taxon>
        <taxon>Bacillota</taxon>
        <taxon>Bacilli</taxon>
        <taxon>Lactobacillales</taxon>
        <taxon>Enterococcaceae</taxon>
        <taxon>Enterococcus</taxon>
    </lineage>
</organism>
<dbReference type="PANTHER" id="PTHR46112">
    <property type="entry name" value="AMINOPEPTIDASE"/>
    <property type="match status" value="1"/>
</dbReference>
<dbReference type="PRINTS" id="PR00599">
    <property type="entry name" value="MAPEPTIDASE"/>
</dbReference>
<dbReference type="InterPro" id="IPR036005">
    <property type="entry name" value="Creatinase/aminopeptidase-like"/>
</dbReference>
<name>A0A125W615_ENTFL</name>
<protein>
    <submittedName>
        <fullName evidence="7">Creatinase</fullName>
    </submittedName>
</protein>
<dbReference type="InterPro" id="IPR029149">
    <property type="entry name" value="Creatin/AminoP/Spt16_N"/>
</dbReference>
<dbReference type="EMBL" id="AEBR01000054">
    <property type="protein sequence ID" value="EFM82751.1"/>
    <property type="molecule type" value="Genomic_DNA"/>
</dbReference>
<evidence type="ECO:0000256" key="4">
    <source>
        <dbReference type="ARBA" id="ARBA00023211"/>
    </source>
</evidence>
<evidence type="ECO:0000256" key="2">
    <source>
        <dbReference type="ARBA" id="ARBA00008766"/>
    </source>
</evidence>
<dbReference type="InterPro" id="IPR000994">
    <property type="entry name" value="Pept_M24"/>
</dbReference>
<dbReference type="InterPro" id="IPR001714">
    <property type="entry name" value="Pept_M24_MAP"/>
</dbReference>
<comment type="caution">
    <text evidence="7">The sequence shown here is derived from an EMBL/GenBank/DDBJ whole genome shotgun (WGS) entry which is preliminary data.</text>
</comment>
<evidence type="ECO:0000313" key="8">
    <source>
        <dbReference type="Proteomes" id="UP000004846"/>
    </source>
</evidence>
<evidence type="ECO:0000259" key="6">
    <source>
        <dbReference type="Pfam" id="PF01321"/>
    </source>
</evidence>
<feature type="domain" description="Creatinase N-terminal" evidence="6">
    <location>
        <begin position="6"/>
        <end position="137"/>
    </location>
</feature>
<dbReference type="InterPro" id="IPR000587">
    <property type="entry name" value="Creatinase_N"/>
</dbReference>
<dbReference type="FunFam" id="3.90.230.10:FF:000014">
    <property type="entry name" value="Aminopeptidase P family protein"/>
    <property type="match status" value="1"/>
</dbReference>
<evidence type="ECO:0000259" key="5">
    <source>
        <dbReference type="Pfam" id="PF00557"/>
    </source>
</evidence>
<dbReference type="InterPro" id="IPR050659">
    <property type="entry name" value="Peptidase_M24B"/>
</dbReference>
<dbReference type="Gene3D" id="3.40.350.10">
    <property type="entry name" value="Creatinase/prolidase N-terminal domain"/>
    <property type="match status" value="1"/>
</dbReference>
<dbReference type="SUPFAM" id="SSF55920">
    <property type="entry name" value="Creatinase/aminopeptidase"/>
    <property type="match status" value="1"/>
</dbReference>
<evidence type="ECO:0000313" key="7">
    <source>
        <dbReference type="EMBL" id="EFM82751.1"/>
    </source>
</evidence>
<dbReference type="CDD" id="cd01092">
    <property type="entry name" value="APP-like"/>
    <property type="match status" value="1"/>
</dbReference>
<dbReference type="SUPFAM" id="SSF53092">
    <property type="entry name" value="Creatinase/prolidase N-terminal domain"/>
    <property type="match status" value="1"/>
</dbReference>
<dbReference type="RefSeq" id="WP_002361926.1">
    <property type="nucleotide sequence ID" value="NZ_GL454455.1"/>
</dbReference>
<dbReference type="Gene3D" id="3.90.230.10">
    <property type="entry name" value="Creatinase/methionine aminopeptidase superfamily"/>
    <property type="match status" value="1"/>
</dbReference>
<comment type="cofactor">
    <cofactor evidence="1">
        <name>Mn(2+)</name>
        <dbReference type="ChEBI" id="CHEBI:29035"/>
    </cofactor>
</comment>
<proteinExistence type="inferred from homology"/>
<evidence type="ECO:0000256" key="3">
    <source>
        <dbReference type="ARBA" id="ARBA00022801"/>
    </source>
</evidence>